<keyword evidence="2" id="KW-1185">Reference proteome</keyword>
<name>A0ABV0MMM9_9TELE</name>
<evidence type="ECO:0000313" key="1">
    <source>
        <dbReference type="EMBL" id="MEQ2160196.1"/>
    </source>
</evidence>
<proteinExistence type="predicted"/>
<evidence type="ECO:0000313" key="2">
    <source>
        <dbReference type="Proteomes" id="UP001476798"/>
    </source>
</evidence>
<feature type="non-terminal residue" evidence="1">
    <location>
        <position position="1"/>
    </location>
</feature>
<accession>A0ABV0MMM9</accession>
<organism evidence="1 2">
    <name type="scientific">Goodea atripinnis</name>
    <dbReference type="NCBI Taxonomy" id="208336"/>
    <lineage>
        <taxon>Eukaryota</taxon>
        <taxon>Metazoa</taxon>
        <taxon>Chordata</taxon>
        <taxon>Craniata</taxon>
        <taxon>Vertebrata</taxon>
        <taxon>Euteleostomi</taxon>
        <taxon>Actinopterygii</taxon>
        <taxon>Neopterygii</taxon>
        <taxon>Teleostei</taxon>
        <taxon>Neoteleostei</taxon>
        <taxon>Acanthomorphata</taxon>
        <taxon>Ovalentaria</taxon>
        <taxon>Atherinomorphae</taxon>
        <taxon>Cyprinodontiformes</taxon>
        <taxon>Goodeidae</taxon>
        <taxon>Goodea</taxon>
    </lineage>
</organism>
<gene>
    <name evidence="1" type="ORF">GOODEAATRI_031134</name>
</gene>
<protein>
    <submittedName>
        <fullName evidence="1">Uncharacterized protein</fullName>
    </submittedName>
</protein>
<dbReference type="EMBL" id="JAHRIO010005168">
    <property type="protein sequence ID" value="MEQ2160196.1"/>
    <property type="molecule type" value="Genomic_DNA"/>
</dbReference>
<reference evidence="1 2" key="1">
    <citation type="submission" date="2021-06" db="EMBL/GenBank/DDBJ databases">
        <authorList>
            <person name="Palmer J.M."/>
        </authorList>
    </citation>
    <scope>NUCLEOTIDE SEQUENCE [LARGE SCALE GENOMIC DNA]</scope>
    <source>
        <strain evidence="1 2">GA_2019</strain>
        <tissue evidence="1">Muscle</tissue>
    </source>
</reference>
<dbReference type="Proteomes" id="UP001476798">
    <property type="component" value="Unassembled WGS sequence"/>
</dbReference>
<comment type="caution">
    <text evidence="1">The sequence shown here is derived from an EMBL/GenBank/DDBJ whole genome shotgun (WGS) entry which is preliminary data.</text>
</comment>
<sequence>HRTAQNTHMTTHVAELQKVRSCGHQVNLRHAHVIHAHRHQIGGKQTSNKSSPLTWAAGFSRADLGDAARVTLRSSALHHAVIIQPVGW</sequence>